<dbReference type="PRINTS" id="PR00412">
    <property type="entry name" value="EPOXHYDRLASE"/>
</dbReference>
<keyword evidence="4" id="KW-1185">Reference proteome</keyword>
<dbReference type="Proteomes" id="UP000646749">
    <property type="component" value="Unassembled WGS sequence"/>
</dbReference>
<dbReference type="EMBL" id="BONW01000025">
    <property type="protein sequence ID" value="GIG90279.1"/>
    <property type="molecule type" value="Genomic_DNA"/>
</dbReference>
<sequence>MPDPVPVRLTDGVTLHADVSGPDAAPITVVLLHGWTLDGRTWHRQVTALRERYGDTVRVVCYDARGHGRSGPTTLRSATLGQLGDDLAELLARLAPSGRVVLVGHSMGGMTVMEYAHRHPADFARRVAGLVFVSSTAEGHTHTGYGVPAPLARLIRIAETAGAGLLARCGGWHTPAPLLQAIRPTLRWLLFGDACDPADIRLTTSAVARASLVSIGGFRPSIGAQRRLETLAALADHDLPAAALVGDRDRLTPPRCAESIAEALPSTELTVCPGAGHMLMLERADLVSAALLSVVDRVLPARKITRKAAARAGTRRTRTILEQPRRVGARRGAACP</sequence>
<dbReference type="SUPFAM" id="SSF53474">
    <property type="entry name" value="alpha/beta-Hydrolases"/>
    <property type="match status" value="1"/>
</dbReference>
<protein>
    <submittedName>
        <fullName evidence="3">Hydrolase alpha/beta fold protein</fullName>
    </submittedName>
</protein>
<dbReference type="InterPro" id="IPR029058">
    <property type="entry name" value="AB_hydrolase_fold"/>
</dbReference>
<reference evidence="3 4" key="1">
    <citation type="submission" date="2021-01" db="EMBL/GenBank/DDBJ databases">
        <title>Whole genome shotgun sequence of Plantactinospora endophytica NBRC 110450.</title>
        <authorList>
            <person name="Komaki H."/>
            <person name="Tamura T."/>
        </authorList>
    </citation>
    <scope>NUCLEOTIDE SEQUENCE [LARGE SCALE GENOMIC DNA]</scope>
    <source>
        <strain evidence="3 4">NBRC 110450</strain>
    </source>
</reference>
<name>A0ABQ4E6D3_9ACTN</name>
<evidence type="ECO:0000313" key="3">
    <source>
        <dbReference type="EMBL" id="GIG90279.1"/>
    </source>
</evidence>
<dbReference type="Gene3D" id="3.40.50.1820">
    <property type="entry name" value="alpha/beta hydrolase"/>
    <property type="match status" value="1"/>
</dbReference>
<accession>A0ABQ4E6D3</accession>
<keyword evidence="3" id="KW-0378">Hydrolase</keyword>
<evidence type="ECO:0000313" key="4">
    <source>
        <dbReference type="Proteomes" id="UP000646749"/>
    </source>
</evidence>
<proteinExistence type="predicted"/>
<dbReference type="InterPro" id="IPR000073">
    <property type="entry name" value="AB_hydrolase_1"/>
</dbReference>
<evidence type="ECO:0000256" key="1">
    <source>
        <dbReference type="ARBA" id="ARBA00022559"/>
    </source>
</evidence>
<comment type="caution">
    <text evidence="3">The sequence shown here is derived from an EMBL/GenBank/DDBJ whole genome shotgun (WGS) entry which is preliminary data.</text>
</comment>
<dbReference type="PANTHER" id="PTHR43433:SF1">
    <property type="entry name" value="BLL5160 PROTEIN"/>
    <property type="match status" value="1"/>
</dbReference>
<dbReference type="InterPro" id="IPR050471">
    <property type="entry name" value="AB_hydrolase"/>
</dbReference>
<feature type="domain" description="AB hydrolase-1" evidence="2">
    <location>
        <begin position="29"/>
        <end position="289"/>
    </location>
</feature>
<evidence type="ECO:0000259" key="2">
    <source>
        <dbReference type="Pfam" id="PF12697"/>
    </source>
</evidence>
<keyword evidence="1" id="KW-0575">Peroxidase</keyword>
<keyword evidence="1" id="KW-0560">Oxidoreductase</keyword>
<dbReference type="GO" id="GO:0016787">
    <property type="term" value="F:hydrolase activity"/>
    <property type="evidence" value="ECO:0007669"/>
    <property type="project" value="UniProtKB-KW"/>
</dbReference>
<dbReference type="Pfam" id="PF12697">
    <property type="entry name" value="Abhydrolase_6"/>
    <property type="match status" value="1"/>
</dbReference>
<organism evidence="3 4">
    <name type="scientific">Plantactinospora endophytica</name>
    <dbReference type="NCBI Taxonomy" id="673535"/>
    <lineage>
        <taxon>Bacteria</taxon>
        <taxon>Bacillati</taxon>
        <taxon>Actinomycetota</taxon>
        <taxon>Actinomycetes</taxon>
        <taxon>Micromonosporales</taxon>
        <taxon>Micromonosporaceae</taxon>
        <taxon>Plantactinospora</taxon>
    </lineage>
</organism>
<dbReference type="PANTHER" id="PTHR43433">
    <property type="entry name" value="HYDROLASE, ALPHA/BETA FOLD FAMILY PROTEIN"/>
    <property type="match status" value="1"/>
</dbReference>
<gene>
    <name evidence="3" type="ORF">Pen02_52150</name>
</gene>
<dbReference type="RefSeq" id="WP_203868699.1">
    <property type="nucleotide sequence ID" value="NZ_BONW01000025.1"/>
</dbReference>
<dbReference type="InterPro" id="IPR000639">
    <property type="entry name" value="Epox_hydrolase-like"/>
</dbReference>